<evidence type="ECO:0000313" key="1">
    <source>
        <dbReference type="EMBL" id="MDX2916138.1"/>
    </source>
</evidence>
<gene>
    <name evidence="1" type="ORF">PV517_46665</name>
</gene>
<keyword evidence="2" id="KW-1185">Reference proteome</keyword>
<proteinExistence type="predicted"/>
<name>A0ABU4LKN0_9ACTN</name>
<comment type="caution">
    <text evidence="1">The sequence shown here is derived from an EMBL/GenBank/DDBJ whole genome shotgun (WGS) entry which is preliminary data.</text>
</comment>
<protein>
    <submittedName>
        <fullName evidence="1">Uncharacterized protein</fullName>
    </submittedName>
</protein>
<organism evidence="1 2">
    <name type="scientific">Streptomyces griseiscabiei</name>
    <dbReference type="NCBI Taxonomy" id="2993540"/>
    <lineage>
        <taxon>Bacteria</taxon>
        <taxon>Bacillati</taxon>
        <taxon>Actinomycetota</taxon>
        <taxon>Actinomycetes</taxon>
        <taxon>Kitasatosporales</taxon>
        <taxon>Streptomycetaceae</taxon>
        <taxon>Streptomyces</taxon>
    </lineage>
</organism>
<sequence>MQQQIVAQFIQADHQRRFEHTRERREPRSQAYAELIAQTQSVGTLISSMHHSQSYTQDDVRAALEEIIKVLRARARVMVEGPGDVADSTEDIVGTITACRHRLMALASIPGAPPELQAMPREELIEQCGDGLGTLEEALETFVEAARQALDADGVNHHSDSLLRAVQASALG</sequence>
<evidence type="ECO:0000313" key="2">
    <source>
        <dbReference type="Proteomes" id="UP001271723"/>
    </source>
</evidence>
<dbReference type="EMBL" id="JARAVY010000039">
    <property type="protein sequence ID" value="MDX2916138.1"/>
    <property type="molecule type" value="Genomic_DNA"/>
</dbReference>
<accession>A0ABU4LKN0</accession>
<dbReference type="Proteomes" id="UP001271723">
    <property type="component" value="Unassembled WGS sequence"/>
</dbReference>
<reference evidence="1 2" key="1">
    <citation type="journal article" date="2023" name="Microb. Genom.">
        <title>Mesoterricola silvestris gen. nov., sp. nov., Mesoterricola sediminis sp. nov., Geothrix oryzae sp. nov., Geothrix edaphica sp. nov., Geothrix rubra sp. nov., and Geothrix limicola sp. nov., six novel members of Acidobacteriota isolated from soils.</title>
        <authorList>
            <person name="Weisberg A.J."/>
            <person name="Pearce E."/>
            <person name="Kramer C.G."/>
            <person name="Chang J.H."/>
            <person name="Clarke C.R."/>
        </authorList>
    </citation>
    <scope>NUCLEOTIDE SEQUENCE [LARGE SCALE GENOMIC DNA]</scope>
    <source>
        <strain evidence="1 2">NRRL_B-2795</strain>
    </source>
</reference>
<dbReference type="RefSeq" id="WP_086756071.1">
    <property type="nucleotide sequence ID" value="NZ_JAGJBZ010000007.1"/>
</dbReference>